<organism evidence="2 3">
    <name type="scientific">Colletotrichum abscissum</name>
    <dbReference type="NCBI Taxonomy" id="1671311"/>
    <lineage>
        <taxon>Eukaryota</taxon>
        <taxon>Fungi</taxon>
        <taxon>Dikarya</taxon>
        <taxon>Ascomycota</taxon>
        <taxon>Pezizomycotina</taxon>
        <taxon>Sordariomycetes</taxon>
        <taxon>Hypocreomycetidae</taxon>
        <taxon>Glomerellales</taxon>
        <taxon>Glomerellaceae</taxon>
        <taxon>Colletotrichum</taxon>
        <taxon>Colletotrichum acutatum species complex</taxon>
    </lineage>
</organism>
<reference evidence="2" key="1">
    <citation type="submission" date="2019-01" db="EMBL/GenBank/DDBJ databases">
        <title>Colletotrichum abscissum LGMF1257.</title>
        <authorList>
            <person name="Baroncelli R."/>
        </authorList>
    </citation>
    <scope>NUCLEOTIDE SEQUENCE</scope>
    <source>
        <strain evidence="2">Ca142</strain>
    </source>
</reference>
<protein>
    <submittedName>
        <fullName evidence="2">Uncharacterized protein</fullName>
    </submittedName>
</protein>
<evidence type="ECO:0000313" key="2">
    <source>
        <dbReference type="EMBL" id="KAI3552954.1"/>
    </source>
</evidence>
<keyword evidence="3" id="KW-1185">Reference proteome</keyword>
<feature type="compositionally biased region" description="Basic and acidic residues" evidence="1">
    <location>
        <begin position="76"/>
        <end position="86"/>
    </location>
</feature>
<accession>A0A9P9XFS0</accession>
<dbReference type="AlphaFoldDB" id="A0A9P9XFS0"/>
<evidence type="ECO:0000313" key="3">
    <source>
        <dbReference type="Proteomes" id="UP001056436"/>
    </source>
</evidence>
<feature type="region of interest" description="Disordered" evidence="1">
    <location>
        <begin position="1"/>
        <end position="48"/>
    </location>
</feature>
<sequence length="288" mass="32179">MAEDPQNDKPVTEHDIPSWMKTRESDPANVTPSSAAMQKHQALPDDTSLRKCPSTMIKCVQETAASFLPHVERSNSSKEFAAKAHQDSSNQEEQSLQGGPRCLNETYSKRIETNILDFPHVELLVDFLVSLLDLEKWHHVIGELWFCAKPSHIVHFTENNLAGLNEDDRGVYHIHSSDPHTETLWPIALSAAEVSARTNGLDDASHTLYVALKQWPLQSAYPYYADLSDVQSMLARPARSLQPGGAELSQQTSWKSVGFTAASRQAARHLLTTPYFRRLLKPGRNEAA</sequence>
<name>A0A9P9XFS0_9PEZI</name>
<dbReference type="EMBL" id="SDAQ01000034">
    <property type="protein sequence ID" value="KAI3552954.1"/>
    <property type="molecule type" value="Genomic_DNA"/>
</dbReference>
<feature type="region of interest" description="Disordered" evidence="1">
    <location>
        <begin position="76"/>
        <end position="100"/>
    </location>
</feature>
<evidence type="ECO:0000256" key="1">
    <source>
        <dbReference type="SAM" id="MobiDB-lite"/>
    </source>
</evidence>
<gene>
    <name evidence="2" type="ORF">CABS02_06732</name>
</gene>
<proteinExistence type="predicted"/>
<dbReference type="Proteomes" id="UP001056436">
    <property type="component" value="Unassembled WGS sequence"/>
</dbReference>
<comment type="caution">
    <text evidence="2">The sequence shown here is derived from an EMBL/GenBank/DDBJ whole genome shotgun (WGS) entry which is preliminary data.</text>
</comment>
<feature type="compositionally biased region" description="Basic and acidic residues" evidence="1">
    <location>
        <begin position="1"/>
        <end position="26"/>
    </location>
</feature>
<feature type="compositionally biased region" description="Polar residues" evidence="1">
    <location>
        <begin position="87"/>
        <end position="97"/>
    </location>
</feature>